<evidence type="ECO:0000256" key="1">
    <source>
        <dbReference type="SAM" id="MobiDB-lite"/>
    </source>
</evidence>
<accession>A0A835BHS3</accession>
<protein>
    <submittedName>
        <fullName evidence="2">Uncharacterized protein</fullName>
    </submittedName>
</protein>
<organism evidence="2 3">
    <name type="scientific">Digitaria exilis</name>
    <dbReference type="NCBI Taxonomy" id="1010633"/>
    <lineage>
        <taxon>Eukaryota</taxon>
        <taxon>Viridiplantae</taxon>
        <taxon>Streptophyta</taxon>
        <taxon>Embryophyta</taxon>
        <taxon>Tracheophyta</taxon>
        <taxon>Spermatophyta</taxon>
        <taxon>Magnoliopsida</taxon>
        <taxon>Liliopsida</taxon>
        <taxon>Poales</taxon>
        <taxon>Poaceae</taxon>
        <taxon>PACMAD clade</taxon>
        <taxon>Panicoideae</taxon>
        <taxon>Panicodae</taxon>
        <taxon>Paniceae</taxon>
        <taxon>Anthephorinae</taxon>
        <taxon>Digitaria</taxon>
    </lineage>
</organism>
<feature type="region of interest" description="Disordered" evidence="1">
    <location>
        <begin position="1"/>
        <end position="27"/>
    </location>
</feature>
<evidence type="ECO:0000313" key="2">
    <source>
        <dbReference type="EMBL" id="KAF8697649.1"/>
    </source>
</evidence>
<dbReference type="PANTHER" id="PTHR48237">
    <property type="entry name" value="GAMMA-TUBULIN COMPLEX COMPONENT"/>
    <property type="match status" value="1"/>
</dbReference>
<dbReference type="EMBL" id="JACEFO010001869">
    <property type="protein sequence ID" value="KAF8697649.1"/>
    <property type="molecule type" value="Genomic_DNA"/>
</dbReference>
<feature type="compositionally biased region" description="Basic and acidic residues" evidence="1">
    <location>
        <begin position="153"/>
        <end position="202"/>
    </location>
</feature>
<comment type="caution">
    <text evidence="2">The sequence shown here is derived from an EMBL/GenBank/DDBJ whole genome shotgun (WGS) entry which is preliminary data.</text>
</comment>
<feature type="compositionally biased region" description="Low complexity" evidence="1">
    <location>
        <begin position="1"/>
        <end position="17"/>
    </location>
</feature>
<keyword evidence="3" id="KW-1185">Reference proteome</keyword>
<evidence type="ECO:0000313" key="3">
    <source>
        <dbReference type="Proteomes" id="UP000636709"/>
    </source>
</evidence>
<name>A0A835BHS3_9POAL</name>
<sequence>MASRRAAAAEASSAASTESERKKLQDAADKRWLQTLSEPELDLLIGLKELAVTRASNAGHPHLADRVFHLRALRALAFVLLEECKERLRQASSVNNTSMLERLALLDDPDHEEVVRPGEDLMPVPTAVRKKRKQMQDGYLLLLHEPPEPDQEESIKLKPPEPDQVESIKLKPPEPDQVESIKLKPPEPDQVESIKLKPPEPDQVESIKLKPLLLEWNALEVAPAPVDPVVTQQALDK</sequence>
<feature type="region of interest" description="Disordered" evidence="1">
    <location>
        <begin position="145"/>
        <end position="202"/>
    </location>
</feature>
<dbReference type="OrthoDB" id="1417760at2759"/>
<feature type="compositionally biased region" description="Basic and acidic residues" evidence="1">
    <location>
        <begin position="18"/>
        <end position="27"/>
    </location>
</feature>
<dbReference type="Proteomes" id="UP000636709">
    <property type="component" value="Unassembled WGS sequence"/>
</dbReference>
<dbReference type="AlphaFoldDB" id="A0A835BHS3"/>
<gene>
    <name evidence="2" type="ORF">HU200_035840</name>
</gene>
<dbReference type="PANTHER" id="PTHR48237:SF1">
    <property type="entry name" value="SPC97_SPC98 FAMILY OF SPINDLE POLE BODY (SBP) COMPONENT"/>
    <property type="match status" value="1"/>
</dbReference>
<reference evidence="2" key="1">
    <citation type="submission" date="2020-07" db="EMBL/GenBank/DDBJ databases">
        <title>Genome sequence and genetic diversity analysis of an under-domesticated orphan crop, white fonio (Digitaria exilis).</title>
        <authorList>
            <person name="Bennetzen J.L."/>
            <person name="Chen S."/>
            <person name="Ma X."/>
            <person name="Wang X."/>
            <person name="Yssel A.E.J."/>
            <person name="Chaluvadi S.R."/>
            <person name="Johnson M."/>
            <person name="Gangashetty P."/>
            <person name="Hamidou F."/>
            <person name="Sanogo M.D."/>
            <person name="Zwaenepoel A."/>
            <person name="Wallace J."/>
            <person name="Van De Peer Y."/>
            <person name="Van Deynze A."/>
        </authorList>
    </citation>
    <scope>NUCLEOTIDE SEQUENCE</scope>
    <source>
        <tissue evidence="2">Leaves</tissue>
    </source>
</reference>
<proteinExistence type="predicted"/>